<keyword evidence="1" id="KW-1133">Transmembrane helix</keyword>
<dbReference type="AlphaFoldDB" id="A0A9J7J133"/>
<keyword evidence="2" id="KW-1185">Reference proteome</keyword>
<keyword evidence="1" id="KW-0812">Transmembrane</keyword>
<name>A0A9J7J133_SPOLT</name>
<dbReference type="RefSeq" id="XP_022832275.1">
    <property type="nucleotide sequence ID" value="XM_022976507.1"/>
</dbReference>
<dbReference type="Proteomes" id="UP000301870">
    <property type="component" value="Chromosome Z"/>
</dbReference>
<feature type="transmembrane region" description="Helical" evidence="1">
    <location>
        <begin position="6"/>
        <end position="24"/>
    </location>
</feature>
<evidence type="ECO:0000313" key="2">
    <source>
        <dbReference type="Proteomes" id="UP000301870"/>
    </source>
</evidence>
<reference evidence="3" key="1">
    <citation type="submission" date="2025-08" db="UniProtKB">
        <authorList>
            <consortium name="RefSeq"/>
        </authorList>
    </citation>
    <scope>IDENTIFICATION</scope>
    <source>
        <strain evidence="3">Ishihara</strain>
        <tissue evidence="3">Whole body</tissue>
    </source>
</reference>
<dbReference type="KEGG" id="sliu:111360552"/>
<proteinExistence type="predicted"/>
<protein>
    <submittedName>
        <fullName evidence="3">Uncharacterized protein LOC111360552</fullName>
    </submittedName>
</protein>
<dbReference type="GeneID" id="111360552"/>
<gene>
    <name evidence="3" type="primary">LOC111360552</name>
</gene>
<evidence type="ECO:0000313" key="3">
    <source>
        <dbReference type="RefSeq" id="XP_022832275.1"/>
    </source>
</evidence>
<dbReference type="OrthoDB" id="7421624at2759"/>
<sequence>MDLLKHSIYFGVLMVLFFIHYASTERMAHQKDEKSRVWKMPPIVLPPLPKFEQATPSTTASTVTEPTLPPVIQSIIYQLHGSKVLESDEDYELFLKKIKRDFFRTTADQYTTKSHTGKCPLKNKAQ</sequence>
<evidence type="ECO:0000256" key="1">
    <source>
        <dbReference type="SAM" id="Phobius"/>
    </source>
</evidence>
<accession>A0A9J7J133</accession>
<keyword evidence="1" id="KW-0472">Membrane</keyword>
<organism evidence="2 3">
    <name type="scientific">Spodoptera litura</name>
    <name type="common">Asian cotton leafworm</name>
    <dbReference type="NCBI Taxonomy" id="69820"/>
    <lineage>
        <taxon>Eukaryota</taxon>
        <taxon>Metazoa</taxon>
        <taxon>Ecdysozoa</taxon>
        <taxon>Arthropoda</taxon>
        <taxon>Hexapoda</taxon>
        <taxon>Insecta</taxon>
        <taxon>Pterygota</taxon>
        <taxon>Neoptera</taxon>
        <taxon>Endopterygota</taxon>
        <taxon>Lepidoptera</taxon>
        <taxon>Glossata</taxon>
        <taxon>Ditrysia</taxon>
        <taxon>Noctuoidea</taxon>
        <taxon>Noctuidae</taxon>
        <taxon>Amphipyrinae</taxon>
        <taxon>Spodoptera</taxon>
    </lineage>
</organism>